<accession>A0A7U3QW19</accession>
<sequence>MSITVTGYQLGLFGNRRLVREAEGYARGAAPLVTQAVGQLPGSVTITLTNERAMITLSTRADASFAPGASGLVKVWKTHQQRRHGQGAFGVTSLDPRGGIAIGISVTAATTAPDLAETILHEMVHAAQLNAPGAREMHIRHLRHCYRIEPWSRRDAADYDAVIDRREAEARALEPFAARLLR</sequence>
<organism evidence="1 2">
    <name type="scientific">Actinacidiphila reveromycinica</name>
    <dbReference type="NCBI Taxonomy" id="659352"/>
    <lineage>
        <taxon>Bacteria</taxon>
        <taxon>Bacillati</taxon>
        <taxon>Actinomycetota</taxon>
        <taxon>Actinomycetes</taxon>
        <taxon>Kitasatosporales</taxon>
        <taxon>Streptomycetaceae</taxon>
        <taxon>Actinacidiphila</taxon>
    </lineage>
</organism>
<evidence type="ECO:0000313" key="2">
    <source>
        <dbReference type="Proteomes" id="UP000595703"/>
    </source>
</evidence>
<dbReference type="EMBL" id="AP018366">
    <property type="protein sequence ID" value="BBG20699.1"/>
    <property type="molecule type" value="Genomic_DNA"/>
</dbReference>
<geneLocation type="plasmid" evidence="1 2">
    <name>pRVR1</name>
</geneLocation>
<gene>
    <name evidence="1" type="ORF">RVR_P181</name>
</gene>
<protein>
    <submittedName>
        <fullName evidence="1">Uncharacterized protein</fullName>
    </submittedName>
</protein>
<proteinExistence type="predicted"/>
<reference evidence="1 2" key="1">
    <citation type="journal article" date="2020" name="Sci. Rep.">
        <title>beta-carboline chemical signals induce reveromycin production through a LuxR family regulator in Streptomyces sp. SN-593.</title>
        <authorList>
            <person name="Panthee S."/>
            <person name="Kito N."/>
            <person name="Hayashi T."/>
            <person name="Shimizu T."/>
            <person name="Ishikawa J."/>
            <person name="Hamamoto H."/>
            <person name="Osada H."/>
            <person name="Takahashi S."/>
        </authorList>
    </citation>
    <scope>NUCLEOTIDE SEQUENCE [LARGE SCALE GENOMIC DNA]</scope>
    <source>
        <strain evidence="1 2">SN-593</strain>
        <plasmid evidence="1 2">pRVR1</plasmid>
    </source>
</reference>
<evidence type="ECO:0000313" key="1">
    <source>
        <dbReference type="EMBL" id="BBG20699.1"/>
    </source>
</evidence>
<dbReference type="KEGG" id="arev:RVR_P181"/>
<dbReference type="RefSeq" id="WP_202239845.1">
    <property type="nucleotide sequence ID" value="NZ_AP018366.1"/>
</dbReference>
<keyword evidence="2" id="KW-1185">Reference proteome</keyword>
<name>A0A7U3QW19_9ACTN</name>
<dbReference type="AlphaFoldDB" id="A0A7U3QW19"/>
<dbReference type="Proteomes" id="UP000595703">
    <property type="component" value="Plasmid pRVR1"/>
</dbReference>
<keyword evidence="1" id="KW-0614">Plasmid</keyword>